<dbReference type="AlphaFoldDB" id="A0AAV1RB20"/>
<dbReference type="Proteomes" id="UP001314170">
    <property type="component" value="Unassembled WGS sequence"/>
</dbReference>
<gene>
    <name evidence="1" type="ORF">DCAF_LOCUS7450</name>
</gene>
<name>A0AAV1RB20_9ROSI</name>
<dbReference type="InterPro" id="IPR029058">
    <property type="entry name" value="AB_hydrolase_fold"/>
</dbReference>
<dbReference type="SUPFAM" id="SSF53474">
    <property type="entry name" value="alpha/beta-Hydrolases"/>
    <property type="match status" value="1"/>
</dbReference>
<evidence type="ECO:0000313" key="2">
    <source>
        <dbReference type="Proteomes" id="UP001314170"/>
    </source>
</evidence>
<dbReference type="EMBL" id="CAWUPB010000913">
    <property type="protein sequence ID" value="CAK7329695.1"/>
    <property type="molecule type" value="Genomic_DNA"/>
</dbReference>
<dbReference type="InterPro" id="IPR052370">
    <property type="entry name" value="Meta-cleavage_hydrolase"/>
</dbReference>
<dbReference type="PANTHER" id="PTHR43139:SF22">
    <property type="entry name" value="AB HYDROLASE-1 DOMAIN-CONTAINING PROTEIN"/>
    <property type="match status" value="1"/>
</dbReference>
<evidence type="ECO:0008006" key="3">
    <source>
        <dbReference type="Google" id="ProtNLM"/>
    </source>
</evidence>
<organism evidence="1 2">
    <name type="scientific">Dovyalis caffra</name>
    <dbReference type="NCBI Taxonomy" id="77055"/>
    <lineage>
        <taxon>Eukaryota</taxon>
        <taxon>Viridiplantae</taxon>
        <taxon>Streptophyta</taxon>
        <taxon>Embryophyta</taxon>
        <taxon>Tracheophyta</taxon>
        <taxon>Spermatophyta</taxon>
        <taxon>Magnoliopsida</taxon>
        <taxon>eudicotyledons</taxon>
        <taxon>Gunneridae</taxon>
        <taxon>Pentapetalae</taxon>
        <taxon>rosids</taxon>
        <taxon>fabids</taxon>
        <taxon>Malpighiales</taxon>
        <taxon>Salicaceae</taxon>
        <taxon>Flacourtieae</taxon>
        <taxon>Dovyalis</taxon>
    </lineage>
</organism>
<dbReference type="Gene3D" id="3.40.50.1820">
    <property type="entry name" value="alpha/beta hydrolase"/>
    <property type="match status" value="1"/>
</dbReference>
<evidence type="ECO:0000313" key="1">
    <source>
        <dbReference type="EMBL" id="CAK7329695.1"/>
    </source>
</evidence>
<proteinExistence type="predicted"/>
<sequence length="164" mass="18718">MVNVLTMNMPLSRGLMKLLGVRPQAVEIEPGTVLRFWVPSDDQTTSNTKNKPNKPAVVFLHGFELGGILTWQFQVLALAREYAIYVPDLLFFGESTTDKTDRIGFPRYMIYEVDGMIKELVLIPQLINLLINERYRCGKGKKALSLHGERMRRGNMHISNSIHE</sequence>
<reference evidence="1 2" key="1">
    <citation type="submission" date="2024-01" db="EMBL/GenBank/DDBJ databases">
        <authorList>
            <person name="Waweru B."/>
        </authorList>
    </citation>
    <scope>NUCLEOTIDE SEQUENCE [LARGE SCALE GENOMIC DNA]</scope>
</reference>
<comment type="caution">
    <text evidence="1">The sequence shown here is derived from an EMBL/GenBank/DDBJ whole genome shotgun (WGS) entry which is preliminary data.</text>
</comment>
<dbReference type="PANTHER" id="PTHR43139">
    <property type="entry name" value="SI:DKEY-122A22.2"/>
    <property type="match status" value="1"/>
</dbReference>
<accession>A0AAV1RB20</accession>
<keyword evidence="2" id="KW-1185">Reference proteome</keyword>
<protein>
    <recommendedName>
        <fullName evidence="3">AB hydrolase-1 domain-containing protein</fullName>
    </recommendedName>
</protein>